<feature type="domain" description="Methyl-accepting transducer" evidence="3">
    <location>
        <begin position="1"/>
        <end position="98"/>
    </location>
</feature>
<dbReference type="GO" id="GO:0007165">
    <property type="term" value="P:signal transduction"/>
    <property type="evidence" value="ECO:0007669"/>
    <property type="project" value="UniProtKB-KW"/>
</dbReference>
<dbReference type="EMBL" id="LSGP01000026">
    <property type="protein sequence ID" value="KYZ74905.1"/>
    <property type="molecule type" value="Genomic_DNA"/>
</dbReference>
<reference evidence="4 5" key="1">
    <citation type="submission" date="2016-02" db="EMBL/GenBank/DDBJ databases">
        <title>Anaerosporomusa subterraneum gen. nov., sp. nov., a spore-forming obligate anaerobe isolated from saprolite.</title>
        <authorList>
            <person name="Choi J.K."/>
            <person name="Shah M."/>
            <person name="Yee N."/>
        </authorList>
    </citation>
    <scope>NUCLEOTIDE SEQUENCE [LARGE SCALE GENOMIC DNA]</scope>
    <source>
        <strain evidence="4 5">RU4</strain>
    </source>
</reference>
<proteinExistence type="predicted"/>
<dbReference type="PANTHER" id="PTHR32089:SF112">
    <property type="entry name" value="LYSOZYME-LIKE PROTEIN-RELATED"/>
    <property type="match status" value="1"/>
</dbReference>
<evidence type="ECO:0000313" key="4">
    <source>
        <dbReference type="EMBL" id="KYZ74905.1"/>
    </source>
</evidence>
<evidence type="ECO:0000313" key="5">
    <source>
        <dbReference type="Proteomes" id="UP000076268"/>
    </source>
</evidence>
<protein>
    <recommendedName>
        <fullName evidence="3">Methyl-accepting transducer domain-containing protein</fullName>
    </recommendedName>
</protein>
<dbReference type="Gene3D" id="1.10.287.950">
    <property type="entry name" value="Methyl-accepting chemotaxis protein"/>
    <property type="match status" value="1"/>
</dbReference>
<evidence type="ECO:0000259" key="3">
    <source>
        <dbReference type="PROSITE" id="PS50111"/>
    </source>
</evidence>
<dbReference type="PANTHER" id="PTHR32089">
    <property type="entry name" value="METHYL-ACCEPTING CHEMOTAXIS PROTEIN MCPB"/>
    <property type="match status" value="1"/>
</dbReference>
<name>A0A154BLW8_ANASB</name>
<evidence type="ECO:0000256" key="1">
    <source>
        <dbReference type="ARBA" id="ARBA00023224"/>
    </source>
</evidence>
<dbReference type="Proteomes" id="UP000076268">
    <property type="component" value="Unassembled WGS sequence"/>
</dbReference>
<sequence>MVAEEVRKLAEQSEAVAKKIAAMIGEIQEDTVRAVAAMQNGTREVKTGTKVVNNAGQAFGEIASFVEKVSEQVSEIALAIEKIAVNSGHVVASMREIDRVSKHTTAETQTISAATEEQSASMEEMAASSQRLAQMALDWKALLNNLRYKQKSCPITQLFCSIIWNGFFLFKLSFPMHNLRASLFAYTLEVLLLVADITCRFRQSALFGLTG</sequence>
<evidence type="ECO:0000256" key="2">
    <source>
        <dbReference type="PROSITE-ProRule" id="PRU00284"/>
    </source>
</evidence>
<dbReference type="STRING" id="1794912.AXX12_15090"/>
<accession>A0A154BLW8</accession>
<dbReference type="PROSITE" id="PS50111">
    <property type="entry name" value="CHEMOTAXIS_TRANSDUC_2"/>
    <property type="match status" value="1"/>
</dbReference>
<dbReference type="GO" id="GO:0016020">
    <property type="term" value="C:membrane"/>
    <property type="evidence" value="ECO:0007669"/>
    <property type="project" value="InterPro"/>
</dbReference>
<keyword evidence="1 2" id="KW-0807">Transducer</keyword>
<dbReference type="Pfam" id="PF00015">
    <property type="entry name" value="MCPsignal"/>
    <property type="match status" value="1"/>
</dbReference>
<dbReference type="InterPro" id="IPR004089">
    <property type="entry name" value="MCPsignal_dom"/>
</dbReference>
<gene>
    <name evidence="4" type="ORF">AXX12_15090</name>
</gene>
<organism evidence="4 5">
    <name type="scientific">Anaerosporomusa subterranea</name>
    <dbReference type="NCBI Taxonomy" id="1794912"/>
    <lineage>
        <taxon>Bacteria</taxon>
        <taxon>Bacillati</taxon>
        <taxon>Bacillota</taxon>
        <taxon>Negativicutes</taxon>
        <taxon>Acetonemataceae</taxon>
        <taxon>Anaerosporomusa</taxon>
    </lineage>
</organism>
<dbReference type="AlphaFoldDB" id="A0A154BLW8"/>
<keyword evidence="5" id="KW-1185">Reference proteome</keyword>
<dbReference type="RefSeq" id="WP_066245360.1">
    <property type="nucleotide sequence ID" value="NZ_LSGP01000026.1"/>
</dbReference>
<dbReference type="SUPFAM" id="SSF58104">
    <property type="entry name" value="Methyl-accepting chemotaxis protein (MCP) signaling domain"/>
    <property type="match status" value="1"/>
</dbReference>
<comment type="caution">
    <text evidence="4">The sequence shown here is derived from an EMBL/GenBank/DDBJ whole genome shotgun (WGS) entry which is preliminary data.</text>
</comment>